<keyword evidence="2" id="KW-1133">Transmembrane helix</keyword>
<keyword evidence="3" id="KW-1185">Reference proteome</keyword>
<evidence type="ECO:0000256" key="1">
    <source>
        <dbReference type="SAM" id="MobiDB-lite"/>
    </source>
</evidence>
<dbReference type="Proteomes" id="UP000887575">
    <property type="component" value="Unassembled WGS sequence"/>
</dbReference>
<name>A0AAF3ER53_9BILA</name>
<keyword evidence="2" id="KW-0472">Membrane</keyword>
<evidence type="ECO:0000313" key="3">
    <source>
        <dbReference type="Proteomes" id="UP000887575"/>
    </source>
</evidence>
<protein>
    <submittedName>
        <fullName evidence="4">Uncharacterized protein</fullName>
    </submittedName>
</protein>
<feature type="compositionally biased region" description="Basic and acidic residues" evidence="1">
    <location>
        <begin position="26"/>
        <end position="35"/>
    </location>
</feature>
<keyword evidence="2" id="KW-0812">Transmembrane</keyword>
<reference evidence="4" key="1">
    <citation type="submission" date="2024-02" db="UniProtKB">
        <authorList>
            <consortium name="WormBaseParasite"/>
        </authorList>
    </citation>
    <scope>IDENTIFICATION</scope>
</reference>
<dbReference type="AlphaFoldDB" id="A0AAF3ER53"/>
<sequence>MIPTVFLYYFLRNQVRMRRLKREVGLETDQPKEIESSSESSDSESEDMVQKGKAVLLMKITQVEITQVEITQVGSRYELANLMLLSILVFIANFTLIFCLKGIPIVPFTRQ</sequence>
<accession>A0AAF3ER53</accession>
<feature type="region of interest" description="Disordered" evidence="1">
    <location>
        <begin position="26"/>
        <end position="48"/>
    </location>
</feature>
<organism evidence="3 4">
    <name type="scientific">Mesorhabditis belari</name>
    <dbReference type="NCBI Taxonomy" id="2138241"/>
    <lineage>
        <taxon>Eukaryota</taxon>
        <taxon>Metazoa</taxon>
        <taxon>Ecdysozoa</taxon>
        <taxon>Nematoda</taxon>
        <taxon>Chromadorea</taxon>
        <taxon>Rhabditida</taxon>
        <taxon>Rhabditina</taxon>
        <taxon>Rhabditomorpha</taxon>
        <taxon>Rhabditoidea</taxon>
        <taxon>Rhabditidae</taxon>
        <taxon>Mesorhabditinae</taxon>
        <taxon>Mesorhabditis</taxon>
    </lineage>
</organism>
<evidence type="ECO:0000313" key="4">
    <source>
        <dbReference type="WBParaSite" id="MBELARI_LOCUS16562"/>
    </source>
</evidence>
<proteinExistence type="predicted"/>
<feature type="transmembrane region" description="Helical" evidence="2">
    <location>
        <begin position="79"/>
        <end position="100"/>
    </location>
</feature>
<dbReference type="WBParaSite" id="MBELARI_LOCUS16562">
    <property type="protein sequence ID" value="MBELARI_LOCUS16562"/>
    <property type="gene ID" value="MBELARI_LOCUS16562"/>
</dbReference>
<evidence type="ECO:0000256" key="2">
    <source>
        <dbReference type="SAM" id="Phobius"/>
    </source>
</evidence>